<name>A0AAD4P7S6_PERFH</name>
<protein>
    <recommendedName>
        <fullName evidence="2">HAT C-terminal dimerisation domain-containing protein</fullName>
    </recommendedName>
</protein>
<dbReference type="InterPro" id="IPR008906">
    <property type="entry name" value="HATC_C_dom"/>
</dbReference>
<dbReference type="PANTHER" id="PTHR23272">
    <property type="entry name" value="BED FINGER-RELATED"/>
    <property type="match status" value="1"/>
</dbReference>
<organism evidence="3 4">
    <name type="scientific">Perilla frutescens var. hirtella</name>
    <name type="common">Perilla citriodora</name>
    <name type="synonym">Perilla setoyensis</name>
    <dbReference type="NCBI Taxonomy" id="608512"/>
    <lineage>
        <taxon>Eukaryota</taxon>
        <taxon>Viridiplantae</taxon>
        <taxon>Streptophyta</taxon>
        <taxon>Embryophyta</taxon>
        <taxon>Tracheophyta</taxon>
        <taxon>Spermatophyta</taxon>
        <taxon>Magnoliopsida</taxon>
        <taxon>eudicotyledons</taxon>
        <taxon>Gunneridae</taxon>
        <taxon>Pentapetalae</taxon>
        <taxon>asterids</taxon>
        <taxon>lamiids</taxon>
        <taxon>Lamiales</taxon>
        <taxon>Lamiaceae</taxon>
        <taxon>Nepetoideae</taxon>
        <taxon>Elsholtzieae</taxon>
        <taxon>Perilla</taxon>
    </lineage>
</organism>
<dbReference type="SUPFAM" id="SSF53098">
    <property type="entry name" value="Ribonuclease H-like"/>
    <property type="match status" value="1"/>
</dbReference>
<dbReference type="Proteomes" id="UP001190926">
    <property type="component" value="Unassembled WGS sequence"/>
</dbReference>
<dbReference type="AlphaFoldDB" id="A0AAD4P7S6"/>
<feature type="compositionally biased region" description="Pro residues" evidence="1">
    <location>
        <begin position="7"/>
        <end position="20"/>
    </location>
</feature>
<evidence type="ECO:0000259" key="2">
    <source>
        <dbReference type="Pfam" id="PF05699"/>
    </source>
</evidence>
<feature type="domain" description="HAT C-terminal dimerisation" evidence="2">
    <location>
        <begin position="289"/>
        <end position="369"/>
    </location>
</feature>
<evidence type="ECO:0000313" key="4">
    <source>
        <dbReference type="Proteomes" id="UP001190926"/>
    </source>
</evidence>
<reference evidence="3 4" key="1">
    <citation type="journal article" date="2021" name="Nat. Commun.">
        <title>Incipient diploidization of the medicinal plant Perilla within 10,000 years.</title>
        <authorList>
            <person name="Zhang Y."/>
            <person name="Shen Q."/>
            <person name="Leng L."/>
            <person name="Zhang D."/>
            <person name="Chen S."/>
            <person name="Shi Y."/>
            <person name="Ning Z."/>
            <person name="Chen S."/>
        </authorList>
    </citation>
    <scope>NUCLEOTIDE SEQUENCE [LARGE SCALE GENOMIC DNA]</scope>
    <source>
        <strain evidence="4">cv. PC099</strain>
    </source>
</reference>
<feature type="region of interest" description="Disordered" evidence="1">
    <location>
        <begin position="1"/>
        <end position="23"/>
    </location>
</feature>
<dbReference type="EMBL" id="SDAM02000101">
    <property type="protein sequence ID" value="KAH6830124.1"/>
    <property type="molecule type" value="Genomic_DNA"/>
</dbReference>
<feature type="compositionally biased region" description="Acidic residues" evidence="1">
    <location>
        <begin position="379"/>
        <end position="388"/>
    </location>
</feature>
<dbReference type="InterPro" id="IPR012337">
    <property type="entry name" value="RNaseH-like_sf"/>
</dbReference>
<accession>A0AAD4P7S6</accession>
<feature type="compositionally biased region" description="Acidic residues" evidence="1">
    <location>
        <begin position="399"/>
        <end position="408"/>
    </location>
</feature>
<proteinExistence type="predicted"/>
<evidence type="ECO:0000256" key="1">
    <source>
        <dbReference type="SAM" id="MobiDB-lite"/>
    </source>
</evidence>
<sequence>MMDELPSPSPPSSPSQPTSPPDYSAPAEKLFLEHFNKVFNRDTAELETVYCNYCGREFKWKSQGYGIFIRHLKYNHPDAMDDTSSQGSAEQKFKCDIQISPNQWDAFSNLCQLLKICKEAIEELSGVYYPTSVLVVDNCVKIAILFNSLIGSDDLEGCIAEMMGEWLKYFYDIPNIFLVAKLLDPRVRLDGLEKMLGIYYDALFPVKDDHTPVPSVVVANAKTCLYDLFNEYRTKYSDKLEIIGSSSTCCNDDGGSSGDKSLSIRLQNLFDEIKGKRPKRYTCNPYEEVEAYFTADFEYVDAEFDVLKWWSRRTMSFPIMSLIARDVLAVPASTASVNQAFCLGGYVLDERQSTLNHQDLEKQILLGDWTRAENRSQENDYDEAEECDTISVGSSSDAVSEDSDSPFG</sequence>
<comment type="caution">
    <text evidence="3">The sequence shown here is derived from an EMBL/GenBank/DDBJ whole genome shotgun (WGS) entry which is preliminary data.</text>
</comment>
<gene>
    <name evidence="3" type="ORF">C2S53_017965</name>
</gene>
<feature type="region of interest" description="Disordered" evidence="1">
    <location>
        <begin position="375"/>
        <end position="408"/>
    </location>
</feature>
<dbReference type="Pfam" id="PF05699">
    <property type="entry name" value="Dimer_Tnp_hAT"/>
    <property type="match status" value="1"/>
</dbReference>
<dbReference type="GO" id="GO:0046983">
    <property type="term" value="F:protein dimerization activity"/>
    <property type="evidence" value="ECO:0007669"/>
    <property type="project" value="InterPro"/>
</dbReference>
<keyword evidence="4" id="KW-1185">Reference proteome</keyword>
<evidence type="ECO:0000313" key="3">
    <source>
        <dbReference type="EMBL" id="KAH6830124.1"/>
    </source>
</evidence>
<dbReference type="PANTHER" id="PTHR23272:SF184">
    <property type="entry name" value="OS03G0311250 PROTEIN"/>
    <property type="match status" value="1"/>
</dbReference>